<comment type="caution">
    <text evidence="2">The sequence shown here is derived from an EMBL/GenBank/DDBJ whole genome shotgun (WGS) entry which is preliminary data.</text>
</comment>
<organism evidence="2 3">
    <name type="scientific">Motiliproteus coralliicola</name>
    <dbReference type="NCBI Taxonomy" id="2283196"/>
    <lineage>
        <taxon>Bacteria</taxon>
        <taxon>Pseudomonadati</taxon>
        <taxon>Pseudomonadota</taxon>
        <taxon>Gammaproteobacteria</taxon>
        <taxon>Oceanospirillales</taxon>
        <taxon>Oceanospirillaceae</taxon>
        <taxon>Motiliproteus</taxon>
    </lineage>
</organism>
<reference evidence="2 3" key="1">
    <citation type="submission" date="2018-07" db="EMBL/GenBank/DDBJ databases">
        <title>Motiliproteus coralliicola sp. nov., a bacterium isolated from Coral.</title>
        <authorList>
            <person name="Wang G."/>
        </authorList>
    </citation>
    <scope>NUCLEOTIDE SEQUENCE [LARGE SCALE GENOMIC DNA]</scope>
    <source>
        <strain evidence="2 3">C34</strain>
    </source>
</reference>
<proteinExistence type="predicted"/>
<dbReference type="Pfam" id="PF07238">
    <property type="entry name" value="PilZ"/>
    <property type="match status" value="1"/>
</dbReference>
<dbReference type="Gene3D" id="2.40.10.220">
    <property type="entry name" value="predicted glycosyltransferase like domains"/>
    <property type="match status" value="1"/>
</dbReference>
<keyword evidence="3" id="KW-1185">Reference proteome</keyword>
<name>A0A369WKZ5_9GAMM</name>
<dbReference type="OrthoDB" id="5567283at2"/>
<sequence length="135" mass="15305">MNDLRLHPRIPCSLSAEVHNDRDDPINCHISNISPGGMMLEGGPELREFVFCGHQTDRDPLRHAIEVSVDIKLPGQTQPFRSRARLLYIRRLSELRFNLGFRFVAIAQLQAKMMEAYIFDRGCDNPLLKSSIGSG</sequence>
<evidence type="ECO:0000259" key="1">
    <source>
        <dbReference type="Pfam" id="PF07238"/>
    </source>
</evidence>
<evidence type="ECO:0000313" key="2">
    <source>
        <dbReference type="EMBL" id="RDE22740.1"/>
    </source>
</evidence>
<dbReference type="RefSeq" id="WP_114695373.1">
    <property type="nucleotide sequence ID" value="NZ_QQOH01000002.1"/>
</dbReference>
<dbReference type="AlphaFoldDB" id="A0A369WKZ5"/>
<gene>
    <name evidence="2" type="ORF">DV711_09180</name>
</gene>
<accession>A0A369WKZ5</accession>
<dbReference type="InterPro" id="IPR009875">
    <property type="entry name" value="PilZ_domain"/>
</dbReference>
<evidence type="ECO:0000313" key="3">
    <source>
        <dbReference type="Proteomes" id="UP000253769"/>
    </source>
</evidence>
<feature type="domain" description="PilZ" evidence="1">
    <location>
        <begin position="4"/>
        <end position="119"/>
    </location>
</feature>
<dbReference type="GO" id="GO:0035438">
    <property type="term" value="F:cyclic-di-GMP binding"/>
    <property type="evidence" value="ECO:0007669"/>
    <property type="project" value="InterPro"/>
</dbReference>
<dbReference type="SUPFAM" id="SSF141371">
    <property type="entry name" value="PilZ domain-like"/>
    <property type="match status" value="1"/>
</dbReference>
<protein>
    <submittedName>
        <fullName evidence="2">PilZ domain-containing protein</fullName>
    </submittedName>
</protein>
<dbReference type="Proteomes" id="UP000253769">
    <property type="component" value="Unassembled WGS sequence"/>
</dbReference>
<dbReference type="EMBL" id="QQOH01000002">
    <property type="protein sequence ID" value="RDE22740.1"/>
    <property type="molecule type" value="Genomic_DNA"/>
</dbReference>